<dbReference type="CDD" id="cd04657">
    <property type="entry name" value="Piwi_ago-like"/>
    <property type="match status" value="1"/>
</dbReference>
<feature type="coiled-coil region" evidence="1">
    <location>
        <begin position="272"/>
        <end position="302"/>
    </location>
</feature>
<dbReference type="STRING" id="658196.A0A397T5D5"/>
<dbReference type="InterPro" id="IPR045246">
    <property type="entry name" value="Piwi_ago-like"/>
</dbReference>
<dbReference type="SMART" id="SM00950">
    <property type="entry name" value="Piwi"/>
    <property type="match status" value="1"/>
</dbReference>
<protein>
    <submittedName>
        <fullName evidence="3">Piwi domain-containing protein</fullName>
    </submittedName>
</protein>
<keyword evidence="1" id="KW-0175">Coiled coil</keyword>
<accession>A0A397T5D5</accession>
<dbReference type="InterPro" id="IPR003165">
    <property type="entry name" value="Piwi"/>
</dbReference>
<evidence type="ECO:0000313" key="3">
    <source>
        <dbReference type="EMBL" id="RIA91525.1"/>
    </source>
</evidence>
<evidence type="ECO:0000259" key="2">
    <source>
        <dbReference type="PROSITE" id="PS50822"/>
    </source>
</evidence>
<dbReference type="SUPFAM" id="SSF101690">
    <property type="entry name" value="PAZ domain"/>
    <property type="match status" value="1"/>
</dbReference>
<feature type="domain" description="Piwi" evidence="2">
    <location>
        <begin position="552"/>
        <end position="870"/>
    </location>
</feature>
<dbReference type="PROSITE" id="PS50822">
    <property type="entry name" value="PIWI"/>
    <property type="match status" value="1"/>
</dbReference>
<dbReference type="Pfam" id="PF02171">
    <property type="entry name" value="Piwi"/>
    <property type="match status" value="1"/>
</dbReference>
<evidence type="ECO:0000313" key="4">
    <source>
        <dbReference type="Proteomes" id="UP000265703"/>
    </source>
</evidence>
<dbReference type="InterPro" id="IPR012337">
    <property type="entry name" value="RNaseH-like_sf"/>
</dbReference>
<dbReference type="InterPro" id="IPR036085">
    <property type="entry name" value="PAZ_dom_sf"/>
</dbReference>
<dbReference type="InterPro" id="IPR036397">
    <property type="entry name" value="RNaseH_sf"/>
</dbReference>
<evidence type="ECO:0000256" key="1">
    <source>
        <dbReference type="SAM" id="Coils"/>
    </source>
</evidence>
<reference evidence="3 4" key="1">
    <citation type="submission" date="2018-06" db="EMBL/GenBank/DDBJ databases">
        <title>Comparative genomics reveals the genomic features of Rhizophagus irregularis, R. cerebriforme, R. diaphanum and Gigaspora rosea, and their symbiotic lifestyle signature.</title>
        <authorList>
            <person name="Morin E."/>
            <person name="San Clemente H."/>
            <person name="Chen E.C.H."/>
            <person name="De La Providencia I."/>
            <person name="Hainaut M."/>
            <person name="Kuo A."/>
            <person name="Kohler A."/>
            <person name="Murat C."/>
            <person name="Tang N."/>
            <person name="Roy S."/>
            <person name="Loubradou J."/>
            <person name="Henrissat B."/>
            <person name="Grigoriev I.V."/>
            <person name="Corradi N."/>
            <person name="Roux C."/>
            <person name="Martin F.M."/>
        </authorList>
    </citation>
    <scope>NUCLEOTIDE SEQUENCE [LARGE SCALE GENOMIC DNA]</scope>
    <source>
        <strain evidence="3 4">DAOM 227022</strain>
    </source>
</reference>
<dbReference type="InterPro" id="IPR014811">
    <property type="entry name" value="ArgoL1"/>
</dbReference>
<dbReference type="PANTHER" id="PTHR22891">
    <property type="entry name" value="EUKARYOTIC TRANSLATION INITIATION FACTOR 2C"/>
    <property type="match status" value="1"/>
</dbReference>
<dbReference type="InterPro" id="IPR032474">
    <property type="entry name" value="Argonaute_N"/>
</dbReference>
<dbReference type="Gene3D" id="3.30.420.10">
    <property type="entry name" value="Ribonuclease H-like superfamily/Ribonuclease H"/>
    <property type="match status" value="1"/>
</dbReference>
<organism evidence="3 4">
    <name type="scientific">Glomus cerebriforme</name>
    <dbReference type="NCBI Taxonomy" id="658196"/>
    <lineage>
        <taxon>Eukaryota</taxon>
        <taxon>Fungi</taxon>
        <taxon>Fungi incertae sedis</taxon>
        <taxon>Mucoromycota</taxon>
        <taxon>Glomeromycotina</taxon>
        <taxon>Glomeromycetes</taxon>
        <taxon>Glomerales</taxon>
        <taxon>Glomeraceae</taxon>
        <taxon>Glomus</taxon>
    </lineage>
</organism>
<name>A0A397T5D5_9GLOM</name>
<proteinExistence type="predicted"/>
<comment type="caution">
    <text evidence="3">The sequence shown here is derived from an EMBL/GenBank/DDBJ whole genome shotgun (WGS) entry which is preliminary data.</text>
</comment>
<dbReference type="Gene3D" id="3.40.50.2300">
    <property type="match status" value="1"/>
</dbReference>
<sequence length="890" mass="102234">MLSNAQFQFSQNLKKILCENEPQPEINNDSKSPVPFLKRDGFGKKGRVITVKANSFEVTKISKYDEFLKYNIEIKPMDAGKNANVEVKRERSDYEKCIRRRVLKELGLIKEDWFQGVVIAYDGGTTLYTTSRLGFNRVNDDATEEIICLDDIQNLDGEPTQYKVKINRTDTIIKLTQLEKYISGEEFEWDFFNDDALDVFNALIHQVAAENYTQSGKSSIYNKGKKSKIPGGLELWSGWFSTVRPGQGSLFVNVNPTYTTFYQPLRLDEFLIQYLNLKNRSIRNELNDLQKLKKINKILKELLVRPLHMKPVQTERRIKKLLSAAEVTNFKYKPKVGTDWFSLEKYFKDNYQYHNKLFVEIIGYDDTNMAWPIEFCQIIEGQRFSNKELSKNQRKEIILASRIKPFVNENETIKGAREILQLQNDPTDVGMEVASELARVDARVLESTNVKYAGNIAKPSNGQWNLKGVKFFESGEALNSWHVIIFEQAKWISMEVATNFIRNLIKQCRIQGMNISKTPHIEYVKYKLGHLDNDVREAYQNAKDKLNKPPQMILFIIPGDNAPNNINTELYEIIKRIMDTEIGCLSQCIKMDPKKNFNSPQYCSSLAMKINLKLGGINSILPEDKLRLSSGENVLFLGADVTHPKDKNGLSICAVVGSLDNQAARFITKYQAQKRSGKEEIVNIDEMIKKLLKEYCDYQKKSSGVKKDVASFLPPCIIMYRDGVSESQFEQVLKLELPKIKAACAEFRAGYEPKITFAVVGKRHRTRLFPENKNEADKNGNCFVGTIVDRKITHPTLNDFYLQSHYANQGTARPSHYTILYDDIKLTIDEFQGLSNTLCYNFQRTTSSVSIPAPTYYAHLTCARAKMYLNGTKKLPDVHENLKNYPMYFI</sequence>
<dbReference type="EMBL" id="QKYT01000150">
    <property type="protein sequence ID" value="RIA91525.1"/>
    <property type="molecule type" value="Genomic_DNA"/>
</dbReference>
<dbReference type="SMART" id="SM01163">
    <property type="entry name" value="DUF1785"/>
    <property type="match status" value="1"/>
</dbReference>
<dbReference type="Pfam" id="PF16486">
    <property type="entry name" value="ArgoN"/>
    <property type="match status" value="1"/>
</dbReference>
<dbReference type="OrthoDB" id="10252740at2759"/>
<dbReference type="SUPFAM" id="SSF53098">
    <property type="entry name" value="Ribonuclease H-like"/>
    <property type="match status" value="1"/>
</dbReference>
<dbReference type="Pfam" id="PF16487">
    <property type="entry name" value="ArgoMid"/>
    <property type="match status" value="1"/>
</dbReference>
<dbReference type="Gene3D" id="2.170.260.10">
    <property type="entry name" value="paz domain"/>
    <property type="match status" value="1"/>
</dbReference>
<dbReference type="Proteomes" id="UP000265703">
    <property type="component" value="Unassembled WGS sequence"/>
</dbReference>
<dbReference type="Pfam" id="PF08699">
    <property type="entry name" value="ArgoL1"/>
    <property type="match status" value="1"/>
</dbReference>
<dbReference type="AlphaFoldDB" id="A0A397T5D5"/>
<gene>
    <name evidence="3" type="ORF">C1645_875371</name>
</gene>
<dbReference type="InterPro" id="IPR032473">
    <property type="entry name" value="Argonaute_Mid_dom"/>
</dbReference>
<keyword evidence="4" id="KW-1185">Reference proteome</keyword>
<dbReference type="GO" id="GO:0003676">
    <property type="term" value="F:nucleic acid binding"/>
    <property type="evidence" value="ECO:0007669"/>
    <property type="project" value="InterPro"/>
</dbReference>